<sequence length="771" mass="86438">MTKVEDIKGEPQKFDPTFKGPIKDRGCTDIICCLLFIIFVLGMVAVSILGNPKLLLYPTDSDGNLCGYKSATRDLSDKPYLFYFDMLACAKVGAGISLSSLVSLGCPTTQICVEHCPRKAWSWIGQYTKEKFGGSKSGRSDMICKIPKDNNFYKQVCVEKCPSKYWAWPVQYGKEKINSNDKSGRSDMICHYSIGGNTGDARLTNDDVKTLVENENCAPYYVKSEPLIGRCIPSIFGAIKDKAATIVGDGQAMADAANNTVTYGYLEKGSKYLALFLSAKEYGVKIYQDVRASWWLILVGLGLAMLLSFIWIVLMRWLAGVIVWLTILLFVGLFGFATGYCGYRYWQMKDDPEHEGSLEFSTNLSYYTNLSKTWLALAIIAGIFLLIILILLIFLRSRIRIAISLIKASSRAIGNMVFTLFWPIIPFLLQLCLFGFWIAAALFLATMGSAKYAGATFNGSQFDDVTKEYTVKIQEAVGCNSSATGAREKACHFLGYTEQYTVYLQFFMLFMLFWVMNFIIALGQMTLAGSFASYYWAFNKPSDIPAFPVTGSLLRTLRYHVGTLAFGSLIIAIIQIIRVFLEYLDHKLKGKENAVAKFFLCCLKCFFWCLEKFMKFINKNAYILCAIYGKNFCISAKNAFFLIMRNVVRVVVVDKVTDFVMFIGKLVIVAAVAIGSFFVLSGDLAKLDIPLASNIPTNKNVQFVPMIIIIIGSYVIAAAFFSVYSMAVDTLFLCFLEDLERHDGTPEKPYYMSKDLMDILGKKNKMPKEKK</sequence>
<feature type="transmembrane region" description="Helical" evidence="7">
    <location>
        <begin position="659"/>
        <end position="680"/>
    </location>
</feature>
<reference evidence="8 9" key="1">
    <citation type="submission" date="2020-08" db="EMBL/GenBank/DDBJ databases">
        <authorList>
            <person name="Hejnol A."/>
        </authorList>
    </citation>
    <scope>NUCLEOTIDE SEQUENCE [LARGE SCALE GENOMIC DNA]</scope>
</reference>
<keyword evidence="5 7" id="KW-0472">Membrane</keyword>
<evidence type="ECO:0000256" key="5">
    <source>
        <dbReference type="ARBA" id="ARBA00023136"/>
    </source>
</evidence>
<dbReference type="InterPro" id="IPR007603">
    <property type="entry name" value="Choline_transptr-like"/>
</dbReference>
<comment type="similarity">
    <text evidence="2 7">Belongs to the CTL (choline transporter-like) family.</text>
</comment>
<dbReference type="Pfam" id="PF04515">
    <property type="entry name" value="Choline_transpo"/>
    <property type="match status" value="1"/>
</dbReference>
<evidence type="ECO:0000256" key="2">
    <source>
        <dbReference type="ARBA" id="ARBA00007168"/>
    </source>
</evidence>
<gene>
    <name evidence="8" type="ORF">DGYR_LOCUS2637</name>
</gene>
<organism evidence="8 9">
    <name type="scientific">Dimorphilus gyrociliatus</name>
    <dbReference type="NCBI Taxonomy" id="2664684"/>
    <lineage>
        <taxon>Eukaryota</taxon>
        <taxon>Metazoa</taxon>
        <taxon>Spiralia</taxon>
        <taxon>Lophotrochozoa</taxon>
        <taxon>Annelida</taxon>
        <taxon>Polychaeta</taxon>
        <taxon>Polychaeta incertae sedis</taxon>
        <taxon>Dinophilidae</taxon>
        <taxon>Dimorphilus</taxon>
    </lineage>
</organism>
<evidence type="ECO:0000256" key="6">
    <source>
        <dbReference type="ARBA" id="ARBA00023180"/>
    </source>
</evidence>
<accession>A0A7I8VBH6</accession>
<evidence type="ECO:0000256" key="4">
    <source>
        <dbReference type="ARBA" id="ARBA00022989"/>
    </source>
</evidence>
<protein>
    <recommendedName>
        <fullName evidence="7">Choline transporter-like protein</fullName>
    </recommendedName>
</protein>
<evidence type="ECO:0000256" key="7">
    <source>
        <dbReference type="RuleBase" id="RU368066"/>
    </source>
</evidence>
<evidence type="ECO:0000256" key="1">
    <source>
        <dbReference type="ARBA" id="ARBA00004141"/>
    </source>
</evidence>
<feature type="transmembrane region" description="Helical" evidence="7">
    <location>
        <begin position="294"/>
        <end position="314"/>
    </location>
</feature>
<keyword evidence="6" id="KW-0325">Glycoprotein</keyword>
<feature type="transmembrane region" description="Helical" evidence="7">
    <location>
        <begin position="416"/>
        <end position="444"/>
    </location>
</feature>
<feature type="transmembrane region" description="Helical" evidence="7">
    <location>
        <begin position="622"/>
        <end position="644"/>
    </location>
</feature>
<dbReference type="GO" id="GO:0022857">
    <property type="term" value="F:transmembrane transporter activity"/>
    <property type="evidence" value="ECO:0007669"/>
    <property type="project" value="UniProtKB-UniRule"/>
</dbReference>
<keyword evidence="4 7" id="KW-1133">Transmembrane helix</keyword>
<feature type="transmembrane region" description="Helical" evidence="7">
    <location>
        <begin position="701"/>
        <end position="724"/>
    </location>
</feature>
<feature type="transmembrane region" description="Helical" evidence="7">
    <location>
        <begin position="557"/>
        <end position="581"/>
    </location>
</feature>
<proteinExistence type="inferred from homology"/>
<evidence type="ECO:0000256" key="3">
    <source>
        <dbReference type="ARBA" id="ARBA00022692"/>
    </source>
</evidence>
<comment type="function">
    <text evidence="7">Choline transporter.</text>
</comment>
<comment type="subcellular location">
    <subcellularLocation>
        <location evidence="7">Cell membrane</location>
        <topology evidence="7">Multi-pass membrane protein</topology>
    </subcellularLocation>
    <subcellularLocation>
        <location evidence="1">Membrane</location>
        <topology evidence="1">Multi-pass membrane protein</topology>
    </subcellularLocation>
</comment>
<dbReference type="EMBL" id="CAJFCJ010000004">
    <property type="protein sequence ID" value="CAD5113685.1"/>
    <property type="molecule type" value="Genomic_DNA"/>
</dbReference>
<dbReference type="OrthoDB" id="420519at2759"/>
<name>A0A7I8VBH6_9ANNE</name>
<dbReference type="AlphaFoldDB" id="A0A7I8VBH6"/>
<evidence type="ECO:0000313" key="8">
    <source>
        <dbReference type="EMBL" id="CAD5113685.1"/>
    </source>
</evidence>
<feature type="transmembrane region" description="Helical" evidence="7">
    <location>
        <begin position="374"/>
        <end position="395"/>
    </location>
</feature>
<evidence type="ECO:0000313" key="9">
    <source>
        <dbReference type="Proteomes" id="UP000549394"/>
    </source>
</evidence>
<dbReference type="Proteomes" id="UP000549394">
    <property type="component" value="Unassembled WGS sequence"/>
</dbReference>
<keyword evidence="3 7" id="KW-0812">Transmembrane</keyword>
<feature type="transmembrane region" description="Helical" evidence="7">
    <location>
        <begin position="30"/>
        <end position="50"/>
    </location>
</feature>
<comment type="caution">
    <text evidence="8">The sequence shown here is derived from an EMBL/GenBank/DDBJ whole genome shotgun (WGS) entry which is preliminary data.</text>
</comment>
<feature type="transmembrane region" description="Helical" evidence="7">
    <location>
        <begin position="503"/>
        <end position="536"/>
    </location>
</feature>
<dbReference type="GO" id="GO:0005886">
    <property type="term" value="C:plasma membrane"/>
    <property type="evidence" value="ECO:0007669"/>
    <property type="project" value="UniProtKB-SubCell"/>
</dbReference>
<feature type="transmembrane region" description="Helical" evidence="7">
    <location>
        <begin position="321"/>
        <end position="346"/>
    </location>
</feature>
<dbReference type="PANTHER" id="PTHR12385">
    <property type="entry name" value="CHOLINE TRANSPORTER-LIKE (SLC FAMILY 44)"/>
    <property type="match status" value="1"/>
</dbReference>
<dbReference type="PANTHER" id="PTHR12385:SF14">
    <property type="entry name" value="CHOLINE TRANSPORTER-LIKE 2"/>
    <property type="match status" value="1"/>
</dbReference>
<keyword evidence="9" id="KW-1185">Reference proteome</keyword>